<dbReference type="PANTHER" id="PTHR42845:SF3">
    <property type="entry name" value="CYTOSOLIC NIFE-HYDROGENASE, DELTA SUBUNIT"/>
    <property type="match status" value="1"/>
</dbReference>
<dbReference type="EMBL" id="RXGA01000002">
    <property type="protein sequence ID" value="RWX73594.1"/>
    <property type="molecule type" value="Genomic_DNA"/>
</dbReference>
<dbReference type="PANTHER" id="PTHR42845">
    <property type="entry name" value="COENZYME F420-REDUCING HYDROGENASE, GAMMA SUBUNIT"/>
    <property type="match status" value="1"/>
</dbReference>
<dbReference type="GO" id="GO:0016491">
    <property type="term" value="F:oxidoreductase activity"/>
    <property type="evidence" value="ECO:0007669"/>
    <property type="project" value="UniProtKB-KW"/>
</dbReference>
<protein>
    <submittedName>
        <fullName evidence="3">Coenzyme F420-reducing hydrogenase subunit gamma</fullName>
    </submittedName>
</protein>
<evidence type="ECO:0000256" key="1">
    <source>
        <dbReference type="ARBA" id="ARBA00023002"/>
    </source>
</evidence>
<reference evidence="3 4" key="1">
    <citation type="submission" date="2018-12" db="EMBL/GenBank/DDBJ databases">
        <title>The complete genome of the methanogenic archaea of the candidate phylum Verstraetearchaeota, obtained from the metagenome of underground thermal water.</title>
        <authorList>
            <person name="Kadnikov V.V."/>
            <person name="Mardanov A.V."/>
            <person name="Beletsky A.V."/>
            <person name="Karnachuk O.V."/>
            <person name="Ravin N.V."/>
        </authorList>
    </citation>
    <scope>NUCLEOTIDE SEQUENCE [LARGE SCALE GENOMIC DNA]</scope>
    <source>
        <strain evidence="3">Ch88</strain>
    </source>
</reference>
<feature type="domain" description="NADH:ubiquinone oxidoreductase-like 20kDa subunit" evidence="2">
    <location>
        <begin position="11"/>
        <end position="145"/>
    </location>
</feature>
<keyword evidence="1" id="KW-0560">Oxidoreductase</keyword>
<dbReference type="Pfam" id="PF01058">
    <property type="entry name" value="Oxidored_q6"/>
    <property type="match status" value="1"/>
</dbReference>
<gene>
    <name evidence="3" type="ORF">Metus_0373</name>
</gene>
<evidence type="ECO:0000259" key="2">
    <source>
        <dbReference type="Pfam" id="PF01058"/>
    </source>
</evidence>
<dbReference type="InterPro" id="IPR051349">
    <property type="entry name" value="Hydrogenase_assoc-protein"/>
</dbReference>
<name>A0A444L7Q9_METS7</name>
<evidence type="ECO:0000313" key="3">
    <source>
        <dbReference type="EMBL" id="RWX73594.1"/>
    </source>
</evidence>
<dbReference type="Proteomes" id="UP000288215">
    <property type="component" value="Unassembled WGS sequence"/>
</dbReference>
<dbReference type="AlphaFoldDB" id="A0A444L7Q9"/>
<proteinExistence type="predicted"/>
<evidence type="ECO:0000313" key="4">
    <source>
        <dbReference type="Proteomes" id="UP000288215"/>
    </source>
</evidence>
<dbReference type="SUPFAM" id="SSF56770">
    <property type="entry name" value="HydA/Nqo6-like"/>
    <property type="match status" value="1"/>
</dbReference>
<dbReference type="InterPro" id="IPR037024">
    <property type="entry name" value="NiFe_Hase_small_N_sf"/>
</dbReference>
<dbReference type="GO" id="GO:0051536">
    <property type="term" value="F:iron-sulfur cluster binding"/>
    <property type="evidence" value="ECO:0007669"/>
    <property type="project" value="InterPro"/>
</dbReference>
<comment type="caution">
    <text evidence="3">The sequence shown here is derived from an EMBL/GenBank/DDBJ whole genome shotgun (WGS) entry which is preliminary data.</text>
</comment>
<organism evidence="3 4">
    <name type="scientific">Methanosuratincola subterraneus</name>
    <dbReference type="NCBI Taxonomy" id="2593994"/>
    <lineage>
        <taxon>Archaea</taxon>
        <taxon>Thermoproteota</taxon>
        <taxon>Methanosuratincolia</taxon>
        <taxon>Candidatus Methanomethylicales</taxon>
        <taxon>Candidatus Methanomethylicaceae</taxon>
        <taxon>Candidatus Methanosuratincola (ex Vanwonterghem et al. 2016)</taxon>
    </lineage>
</organism>
<sequence>MKAAFYSLTSCEGCLTTLITNLGPNLEALWRIFDIDYFKLVREPVGGEKVPRVDIAFVEGAVVTNLDRKRISQIRANSSFVVALGTCASCGNIAYSASRGVDLKRRRLREIEVFEAEPLSSHVNVDFELSGCPVSAEEFTEALLRLLNGIEPKQPDFSVCYECKMRGNRCLLEVGKACLGPLAMGGCGAACPSVGAPCYSCRGPAVEADLTAYLKTIRRHGIPEERALSAVRAFTGKKILGLLKDGKG</sequence>
<dbReference type="InterPro" id="IPR006137">
    <property type="entry name" value="NADH_UbQ_OxRdtase-like_20kDa"/>
</dbReference>
<dbReference type="Gene3D" id="3.40.50.700">
    <property type="entry name" value="NADH:ubiquinone oxidoreductase-like, 20kDa subunit"/>
    <property type="match status" value="1"/>
</dbReference>
<accession>A0A444L7Q9</accession>